<evidence type="ECO:0000256" key="5">
    <source>
        <dbReference type="SAM" id="MobiDB-lite"/>
    </source>
</evidence>
<evidence type="ECO:0000259" key="7">
    <source>
        <dbReference type="PROSITE" id="PS51444"/>
    </source>
</evidence>
<dbReference type="Gene3D" id="3.90.190.10">
    <property type="entry name" value="Protein tyrosine phosphatase superfamily"/>
    <property type="match status" value="1"/>
</dbReference>
<feature type="compositionally biased region" description="Pro residues" evidence="5">
    <location>
        <begin position="1187"/>
        <end position="1207"/>
    </location>
</feature>
<feature type="compositionally biased region" description="Acidic residues" evidence="5">
    <location>
        <begin position="282"/>
        <end position="291"/>
    </location>
</feature>
<comment type="caution">
    <text evidence="8">The sequence shown here is derived from an EMBL/GenBank/DDBJ whole genome shotgun (WGS) entry which is preliminary data.</text>
</comment>
<keyword evidence="4" id="KW-0175">Coiled coil</keyword>
<dbReference type="PANTHER" id="PTHR45733:SF10">
    <property type="entry name" value="FORMIN-LIKE PROTEIN 15A-RELATED"/>
    <property type="match status" value="1"/>
</dbReference>
<feature type="compositionally biased region" description="Pro residues" evidence="5">
    <location>
        <begin position="1246"/>
        <end position="1260"/>
    </location>
</feature>
<dbReference type="Pfam" id="PF02181">
    <property type="entry name" value="FH2"/>
    <property type="match status" value="1"/>
</dbReference>
<feature type="compositionally biased region" description="Pro residues" evidence="5">
    <location>
        <begin position="802"/>
        <end position="829"/>
    </location>
</feature>
<evidence type="ECO:0000256" key="3">
    <source>
        <dbReference type="RuleBase" id="RU361260"/>
    </source>
</evidence>
<dbReference type="Proteomes" id="UP001153076">
    <property type="component" value="Unassembled WGS sequence"/>
</dbReference>
<dbReference type="EMBL" id="JAKOGI010000005">
    <property type="protein sequence ID" value="KAJ8452304.1"/>
    <property type="molecule type" value="Genomic_DNA"/>
</dbReference>
<dbReference type="InterPro" id="IPR042201">
    <property type="entry name" value="FH2_Formin_sf"/>
</dbReference>
<feature type="compositionally biased region" description="Polar residues" evidence="5">
    <location>
        <begin position="947"/>
        <end position="956"/>
    </location>
</feature>
<evidence type="ECO:0000313" key="8">
    <source>
        <dbReference type="EMBL" id="KAJ8452304.1"/>
    </source>
</evidence>
<feature type="compositionally biased region" description="Pro residues" evidence="5">
    <location>
        <begin position="1134"/>
        <end position="1153"/>
    </location>
</feature>
<feature type="compositionally biased region" description="Polar residues" evidence="5">
    <location>
        <begin position="875"/>
        <end position="885"/>
    </location>
</feature>
<feature type="compositionally biased region" description="Basic and acidic residues" evidence="5">
    <location>
        <begin position="464"/>
        <end position="489"/>
    </location>
</feature>
<dbReference type="SMART" id="SM01326">
    <property type="entry name" value="PTEN_C2"/>
    <property type="match status" value="1"/>
</dbReference>
<comment type="similarity">
    <text evidence="1">Belongs to the formin-like family. Class-II subfamily.</text>
</comment>
<feature type="coiled-coil region" evidence="4">
    <location>
        <begin position="1728"/>
        <end position="1755"/>
    </location>
</feature>
<dbReference type="GO" id="GO:0004721">
    <property type="term" value="F:phosphoprotein phosphatase activity"/>
    <property type="evidence" value="ECO:0007669"/>
    <property type="project" value="UniProtKB-KW"/>
</dbReference>
<feature type="region of interest" description="Disordered" evidence="5">
    <location>
        <begin position="464"/>
        <end position="497"/>
    </location>
</feature>
<dbReference type="Pfam" id="PF10409">
    <property type="entry name" value="PTEN_C2"/>
    <property type="match status" value="1"/>
</dbReference>
<reference evidence="8" key="1">
    <citation type="submission" date="2022-04" db="EMBL/GenBank/DDBJ databases">
        <title>Carnegiea gigantea Genome sequencing and assembly v2.</title>
        <authorList>
            <person name="Copetti D."/>
            <person name="Sanderson M.J."/>
            <person name="Burquez A."/>
            <person name="Wojciechowski M.F."/>
        </authorList>
    </citation>
    <scope>NUCLEOTIDE SEQUENCE</scope>
    <source>
        <strain evidence="8">SGP5-SGP5p</strain>
        <tissue evidence="8">Aerial part</tissue>
    </source>
</reference>
<dbReference type="InterPro" id="IPR035892">
    <property type="entry name" value="C2_domain_sf"/>
</dbReference>
<keyword evidence="2" id="KW-0904">Protein phosphatase</keyword>
<feature type="domain" description="FH2" evidence="7">
    <location>
        <begin position="1448"/>
        <end position="1847"/>
    </location>
</feature>
<feature type="compositionally biased region" description="Pro residues" evidence="5">
    <location>
        <begin position="1095"/>
        <end position="1125"/>
    </location>
</feature>
<dbReference type="InterPro" id="IPR014020">
    <property type="entry name" value="Tensin_C2-dom"/>
</dbReference>
<feature type="compositionally biased region" description="Polar residues" evidence="5">
    <location>
        <begin position="1225"/>
        <end position="1241"/>
    </location>
</feature>
<feature type="compositionally biased region" description="Pro residues" evidence="5">
    <location>
        <begin position="1293"/>
        <end position="1426"/>
    </location>
</feature>
<dbReference type="InterPro" id="IPR051144">
    <property type="entry name" value="Formin_homology_domain"/>
</dbReference>
<dbReference type="SMART" id="SM00498">
    <property type="entry name" value="FH2"/>
    <property type="match status" value="1"/>
</dbReference>
<dbReference type="PROSITE" id="PS51182">
    <property type="entry name" value="C2_TENSIN"/>
    <property type="match status" value="1"/>
</dbReference>
<keyword evidence="9" id="KW-1185">Reference proteome</keyword>
<evidence type="ECO:0000256" key="2">
    <source>
        <dbReference type="ARBA" id="ARBA00022912"/>
    </source>
</evidence>
<protein>
    <recommendedName>
        <fullName evidence="3">Formin-like protein</fullName>
    </recommendedName>
</protein>
<feature type="compositionally biased region" description="Polar residues" evidence="5">
    <location>
        <begin position="837"/>
        <end position="846"/>
    </location>
</feature>
<dbReference type="OrthoDB" id="1668162at2759"/>
<name>A0A9Q1L0K4_9CARY</name>
<dbReference type="Gene3D" id="2.60.40.1110">
    <property type="match status" value="1"/>
</dbReference>
<proteinExistence type="inferred from homology"/>
<dbReference type="InterPro" id="IPR015425">
    <property type="entry name" value="FH2_Formin"/>
</dbReference>
<feature type="compositionally biased region" description="Basic and acidic residues" evidence="5">
    <location>
        <begin position="608"/>
        <end position="632"/>
    </location>
</feature>
<feature type="compositionally biased region" description="Pro residues" evidence="5">
    <location>
        <begin position="890"/>
        <end position="899"/>
    </location>
</feature>
<dbReference type="PROSITE" id="PS51444">
    <property type="entry name" value="FH2"/>
    <property type="match status" value="1"/>
</dbReference>
<feature type="region of interest" description="Disordered" evidence="5">
    <location>
        <begin position="1831"/>
        <end position="1861"/>
    </location>
</feature>
<evidence type="ECO:0000313" key="9">
    <source>
        <dbReference type="Proteomes" id="UP001153076"/>
    </source>
</evidence>
<feature type="region of interest" description="Disordered" evidence="5">
    <location>
        <begin position="587"/>
        <end position="1456"/>
    </location>
</feature>
<sequence length="1861" mass="200681">MALFRRFFYRKPPDRLLEISERVYVFDCCFSSEVLDDDDYKEYLGGIVEQLQDYFPDSSFMVFNFREGEQRTQISDILTHYDMTVMEYPRLYVNCPLLPLETIHHFLRSSLLLYKRQYSGEQKTLEMVYKQAPKELLQLLSPLNPQPSQLRYLQYTSRINLGSDGPLAGTPLVLDCLILRVLPLFDGAEGCRPVAECILVKLDIHCHIQGDVVLECVHLCEDHLREQMMFRVMFHTSFIRSHVLILSRDEIDVLWDTKDQFPKDFKAEILFSEIGAVPDNATEVESDDDNQTESASPEEFFEAEEIFSTDVHDARSDFDAHMGHESSDHDRNHKGIWKEQVGLHAFQDCPQDVGAHRWKAKARPRPQVVKDIGLDDQNQKHHQDVESDLNAVKDILVDDVMQQEDVKLAIDDIVLEEGSQEHIELHSHFTAVKDITLDGEEKVVEPVNLVADILIEEDIEAKEVDRNTEDGVDRKQDKEDKDVEKKAECKSPTIGKQKLEKFQERFPRRPPTFNQKSNSDSALMKHKGKHQETVGNMAKSAKQKSGEHRWIPSNKGSYTNSMHVSYPPIRVIKSAPSLLASPKYQVKETSTIGKQRHHVDNSSGGANIDKRVHKTQELESVKSLDSTQHPECRTPNYGSRQEVALPSSSPFPDQLSSTAPSSHSLGDSNLLEEETITPGALLPSPPVAPPKFRSLSVHVVATQTPQPQPSPSKPTTIEYNVDFVNSPLPPPPPPPPPLPLSSKTTSQVNSAPPVPPPLPALFSRQKTVIPNSEPPPLSPPHPPDSSRSSFKAGEFSITPSVSPAPAPPPIPPPPPPPPKATRLTTPPPLSFHVLRNQCRTQYASDTPPSTAPPSSFGSPSVPIPPARNVPLAPIASSSHQSTCTIHATLVPPPPPPLPPSEKATLPQAPCTLPSPPSRSSSPVSPPHVVHGTVPLAPAQCSPGPIQTPLSPSSQEVLQPPTLSPLTNKIPAAPPSPSKQGAPLLSPSAPVAYGTSSQQHSVIKQGGPPHPPPTPLAYHTLPPPLPASLQDVSLPPAQMALPTATNGALQAPIPQPSLIHVTSPAPQPPPLATLPSVSVPPQLSTQLEHGASQALMPPPLQAPAPPPLHPPPPPPPSPPPPPPPPTLLAHGTPQAPLPSPMPGALSAPPPPPLPCNTSATPLPPMQGAPLPQSRLPSPVPVAHGIPQSPLPPPVQGGNVPPPPPPPSVPYDTSTMLPSVQDALPPRSSTPLAHSAPQATSPPAMQGAPPPPPPPPPPPLPPHDNLAVVHPSREDASPHPNPPPLLFSSMQAAPLPQPPPPLARGAPAAPPPPPPPPPLQQEAPSPPPPSQGAPAPQPPPPPPPPGGGGPPPPPPPPISGGAPPPPPPGGTIPGPPPPPHPPGGGPPPPPPPMGGGAPAPPPPPGGAIPGPPAPPRPPGGGPPPPPPLGSKAPNAPSAPPAMGRGRGLTRSTAIPKRSTLKPLHWSKVTRVLQGSLWEELQRQAGMQMAADFDVKEIETLFSNQPRSTGAGKSGDKKKAAGSKSDVVHLIDLRRANNTEIMLTKVKMPLPDMMAAALALDESVLDADQVENLIKFCPTKEEMELLKNYTGDKEKLGKCEQYFLELMKVPRVESKLRVFLFKIQFNTQVTDFKKSLNTVNAACEEVRNSVKLKEIMKLILTLGNLLNQGTARGSAVGFKLDSLLKLTDTRATNNRMTLMHYLCKHLAKTSPILLDFHEDFKNLEAATKIQLKALAEEMQAITKGLEKVKQELNASENDGPVSEVFHKTLMNFIGVAESEVASVMSLYAVVGRNADALALYFGEDPARCPFEQVMQTLLNFIGLFRKCHEDNCKQEEADKKKAEKEAEMEKTKAANQEKEKDSET</sequence>
<accession>A0A9Q1L0K4</accession>
<dbReference type="SUPFAM" id="SSF49562">
    <property type="entry name" value="C2 domain (Calcium/lipid-binding domain, CaLB)"/>
    <property type="match status" value="1"/>
</dbReference>
<feature type="compositionally biased region" description="Pro residues" evidence="5">
    <location>
        <begin position="1007"/>
        <end position="1025"/>
    </location>
</feature>
<organism evidence="8 9">
    <name type="scientific">Carnegiea gigantea</name>
    <dbReference type="NCBI Taxonomy" id="171969"/>
    <lineage>
        <taxon>Eukaryota</taxon>
        <taxon>Viridiplantae</taxon>
        <taxon>Streptophyta</taxon>
        <taxon>Embryophyta</taxon>
        <taxon>Tracheophyta</taxon>
        <taxon>Spermatophyta</taxon>
        <taxon>Magnoliopsida</taxon>
        <taxon>eudicotyledons</taxon>
        <taxon>Gunneridae</taxon>
        <taxon>Pentapetalae</taxon>
        <taxon>Caryophyllales</taxon>
        <taxon>Cactineae</taxon>
        <taxon>Cactaceae</taxon>
        <taxon>Cactoideae</taxon>
        <taxon>Echinocereeae</taxon>
        <taxon>Carnegiea</taxon>
    </lineage>
</organism>
<dbReference type="SUPFAM" id="SSF101447">
    <property type="entry name" value="Formin homology 2 domain (FH2 domain)"/>
    <property type="match status" value="1"/>
</dbReference>
<feature type="domain" description="C2 tensin-type" evidence="6">
    <location>
        <begin position="140"/>
        <end position="274"/>
    </location>
</feature>
<evidence type="ECO:0000259" key="6">
    <source>
        <dbReference type="PROSITE" id="PS51182"/>
    </source>
</evidence>
<evidence type="ECO:0000256" key="1">
    <source>
        <dbReference type="ARBA" id="ARBA00006468"/>
    </source>
</evidence>
<feature type="compositionally biased region" description="Pro residues" evidence="5">
    <location>
        <begin position="727"/>
        <end position="739"/>
    </location>
</feature>
<gene>
    <name evidence="8" type="ORF">Cgig2_006109</name>
</gene>
<dbReference type="Gene3D" id="1.20.58.2220">
    <property type="entry name" value="Formin, FH2 domain"/>
    <property type="match status" value="1"/>
</dbReference>
<dbReference type="InterPro" id="IPR029021">
    <property type="entry name" value="Prot-tyrosine_phosphatase-like"/>
</dbReference>
<dbReference type="PANTHER" id="PTHR45733">
    <property type="entry name" value="FORMIN-J"/>
    <property type="match status" value="1"/>
</dbReference>
<feature type="compositionally biased region" description="Polar residues" evidence="5">
    <location>
        <begin position="646"/>
        <end position="667"/>
    </location>
</feature>
<keyword evidence="2" id="KW-0378">Hydrolase</keyword>
<evidence type="ECO:0000256" key="4">
    <source>
        <dbReference type="SAM" id="Coils"/>
    </source>
</evidence>
<feature type="compositionally biased region" description="Pro residues" evidence="5">
    <location>
        <begin position="772"/>
        <end position="783"/>
    </location>
</feature>
<feature type="region of interest" description="Disordered" evidence="5">
    <location>
        <begin position="280"/>
        <end position="299"/>
    </location>
</feature>